<dbReference type="OrthoDB" id="9794382at2"/>
<dbReference type="SUPFAM" id="SSF50341">
    <property type="entry name" value="CheW-like"/>
    <property type="match status" value="1"/>
</dbReference>
<dbReference type="GO" id="GO:0005829">
    <property type="term" value="C:cytosol"/>
    <property type="evidence" value="ECO:0007669"/>
    <property type="project" value="TreeGrafter"/>
</dbReference>
<dbReference type="AlphaFoldDB" id="A0A0A7REL0"/>
<accession>A0A0A7REL0</accession>
<dbReference type="PROSITE" id="PS50851">
    <property type="entry name" value="CHEW"/>
    <property type="match status" value="1"/>
</dbReference>
<evidence type="ECO:0000259" key="2">
    <source>
        <dbReference type="PROSITE" id="PS50851"/>
    </source>
</evidence>
<dbReference type="PANTHER" id="PTHR22617:SF23">
    <property type="entry name" value="CHEMOTAXIS PROTEIN CHEW"/>
    <property type="match status" value="1"/>
</dbReference>
<sequence>MGQYVVFKSHKQVFALPVEMVKRVIETEKFISLPEVPDYVLGVYEYQEQMLPIVDLSKRLYGELSPATLDSKVILAHWSERTMGIFVEEIVGIMSLTETDYEKELDRSSLKRPYISQFLKMGDEVVIELNLDYLFNSSQEEEIISSVDSITENSEKEENTDDAAEH</sequence>
<feature type="compositionally biased region" description="Basic and acidic residues" evidence="1">
    <location>
        <begin position="153"/>
        <end position="166"/>
    </location>
</feature>
<dbReference type="InterPro" id="IPR039315">
    <property type="entry name" value="CheW"/>
</dbReference>
<dbReference type="Gene3D" id="2.40.50.180">
    <property type="entry name" value="CheA-289, Domain 4"/>
    <property type="match status" value="1"/>
</dbReference>
<dbReference type="CDD" id="cd00588">
    <property type="entry name" value="CheW_like"/>
    <property type="match status" value="1"/>
</dbReference>
<dbReference type="EMBL" id="KM886858">
    <property type="protein sequence ID" value="AJA33625.1"/>
    <property type="molecule type" value="Genomic_DNA"/>
</dbReference>
<dbReference type="STRING" id="89059.LAC1533_1874"/>
<dbReference type="GO" id="GO:0006935">
    <property type="term" value="P:chemotaxis"/>
    <property type="evidence" value="ECO:0007669"/>
    <property type="project" value="InterPro"/>
</dbReference>
<dbReference type="Gene3D" id="2.30.30.40">
    <property type="entry name" value="SH3 Domains"/>
    <property type="match status" value="1"/>
</dbReference>
<dbReference type="RefSeq" id="WP_010498206.1">
    <property type="nucleotide sequence ID" value="NZ_JQBK01000002.1"/>
</dbReference>
<dbReference type="SMART" id="SM00260">
    <property type="entry name" value="CheW"/>
    <property type="match status" value="1"/>
</dbReference>
<evidence type="ECO:0000313" key="4">
    <source>
        <dbReference type="EMBL" id="KRN88078.1"/>
    </source>
</evidence>
<feature type="region of interest" description="Disordered" evidence="1">
    <location>
        <begin position="146"/>
        <end position="166"/>
    </location>
</feature>
<dbReference type="Proteomes" id="UP000051491">
    <property type="component" value="Unassembled WGS sequence"/>
</dbReference>
<dbReference type="PANTHER" id="PTHR22617">
    <property type="entry name" value="CHEMOTAXIS SENSOR HISTIDINE KINASE-RELATED"/>
    <property type="match status" value="1"/>
</dbReference>
<gene>
    <name evidence="3" type="primary">cheW2</name>
    <name evidence="4" type="ORF">IV43_GL000825</name>
</gene>
<evidence type="ECO:0000313" key="3">
    <source>
        <dbReference type="EMBL" id="AJA33625.1"/>
    </source>
</evidence>
<dbReference type="Pfam" id="PF01584">
    <property type="entry name" value="CheW"/>
    <property type="match status" value="1"/>
</dbReference>
<dbReference type="GO" id="GO:0007165">
    <property type="term" value="P:signal transduction"/>
    <property type="evidence" value="ECO:0007669"/>
    <property type="project" value="InterPro"/>
</dbReference>
<reference evidence="3" key="1">
    <citation type="journal article" date="2014" name="Appl. Environ. Microbiol.">
        <title>Detection and genomic characterization of motility in Lactobacillus curvatus: confirmation of motility in a species outside the Lactobacillus salivarius clade.</title>
        <authorList>
            <person name="Cousin F.J."/>
            <person name="Lynch S.M."/>
            <person name="Harris H.M."/>
            <person name="McCann A."/>
            <person name="Lynch D.B."/>
            <person name="Neville B.A."/>
            <person name="Irisawa T."/>
            <person name="Okada S."/>
            <person name="Endo A."/>
            <person name="O'Toole P.W."/>
        </authorList>
    </citation>
    <scope>NUCLEOTIDE SEQUENCE</scope>
    <source>
        <strain evidence="3">KCTC 13900</strain>
    </source>
</reference>
<evidence type="ECO:0000256" key="1">
    <source>
        <dbReference type="SAM" id="MobiDB-lite"/>
    </source>
</evidence>
<evidence type="ECO:0000313" key="5">
    <source>
        <dbReference type="Proteomes" id="UP000051491"/>
    </source>
</evidence>
<organism evidence="3">
    <name type="scientific">Ligilactobacillus acidipiscis</name>
    <dbReference type="NCBI Taxonomy" id="89059"/>
    <lineage>
        <taxon>Bacteria</taxon>
        <taxon>Bacillati</taxon>
        <taxon>Bacillota</taxon>
        <taxon>Bacilli</taxon>
        <taxon>Lactobacillales</taxon>
        <taxon>Lactobacillaceae</taxon>
        <taxon>Ligilactobacillus</taxon>
    </lineage>
</organism>
<proteinExistence type="predicted"/>
<dbReference type="EMBL" id="JQBK01000002">
    <property type="protein sequence ID" value="KRN88078.1"/>
    <property type="molecule type" value="Genomic_DNA"/>
</dbReference>
<reference evidence="4 5" key="2">
    <citation type="journal article" date="2015" name="Genome Announc.">
        <title>Expanding the biotechnology potential of lactobacilli through comparative genomics of 213 strains and associated genera.</title>
        <authorList>
            <person name="Sun Z."/>
            <person name="Harris H.M."/>
            <person name="McCann A."/>
            <person name="Guo C."/>
            <person name="Argimon S."/>
            <person name="Zhang W."/>
            <person name="Yang X."/>
            <person name="Jeffery I.B."/>
            <person name="Cooney J.C."/>
            <person name="Kagawa T.F."/>
            <person name="Liu W."/>
            <person name="Song Y."/>
            <person name="Salvetti E."/>
            <person name="Wrobel A."/>
            <person name="Rasinkangas P."/>
            <person name="Parkhill J."/>
            <person name="Rea M.C."/>
            <person name="O'Sullivan O."/>
            <person name="Ritari J."/>
            <person name="Douillard F.P."/>
            <person name="Paul Ross R."/>
            <person name="Yang R."/>
            <person name="Briner A.E."/>
            <person name="Felis G.E."/>
            <person name="de Vos W.M."/>
            <person name="Barrangou R."/>
            <person name="Klaenhammer T.R."/>
            <person name="Caufield P.W."/>
            <person name="Cui Y."/>
            <person name="Zhang H."/>
            <person name="O'Toole P.W."/>
        </authorList>
    </citation>
    <scope>NUCLEOTIDE SEQUENCE [LARGE SCALE GENOMIC DNA]</scope>
    <source>
        <strain evidence="4 5">DSM 15353</strain>
    </source>
</reference>
<feature type="domain" description="CheW-like" evidence="2">
    <location>
        <begin position="1"/>
        <end position="140"/>
    </location>
</feature>
<name>A0A0A7REL0_9LACO</name>
<protein>
    <submittedName>
        <fullName evidence="3 4">Chemotaxis protein CheW</fullName>
    </submittedName>
</protein>
<dbReference type="InterPro" id="IPR002545">
    <property type="entry name" value="CheW-lke_dom"/>
</dbReference>
<dbReference type="InterPro" id="IPR036061">
    <property type="entry name" value="CheW-like_dom_sf"/>
</dbReference>
<dbReference type="PATRIC" id="fig|89059.3.peg.861"/>